<dbReference type="CDD" id="cd06225">
    <property type="entry name" value="HAMP"/>
    <property type="match status" value="1"/>
</dbReference>
<dbReference type="InterPro" id="IPR003594">
    <property type="entry name" value="HATPase_dom"/>
</dbReference>
<dbReference type="PANTHER" id="PTHR34220:SF11">
    <property type="entry name" value="SENSOR PROTEIN KINASE HPTS"/>
    <property type="match status" value="1"/>
</dbReference>
<evidence type="ECO:0000256" key="11">
    <source>
        <dbReference type="ARBA" id="ARBA00022989"/>
    </source>
</evidence>
<sequence length="498" mass="56805">MKNNKANSIWKKLTQVFLVVLIVVFLINAFIYYNLNNTISQVDNVYSSNIQLNDLSENLQSIQDQLYEYLSTQSSDVLESYYTYEQDYRIKMRDLNQKVVSDNYLLMEKNIYFLSQTYLEYANEAINAKRGRDVSKYKDAYEKSDKLYDYLQAGIDSMNTTSFLENAHNYSVLRESLKVIMISSIVALCVVMALSTVWVISMTRSITKPLVKLADAAREIAAGNIEVDFPIVETGDEITAVAKACNKMIESIRSHIEETRANMERESRLKENELTMKSDLKEAQLKYLQAQINPHFLFNSLNAGAQLAMMEGAEKACMFIENMADFFRYNVRKLGHDSTLREELQLIDSYIYILNVRFSGEIKYQKQVDERYLDTVMPGMILQPIVENAVNHGLRGGEGGDLLLSVYSDREELRISVRDNGCGVDKDIAAQIMAGAYENSGEQKDSAGVGLDNVISRLRSYYNKEEVFVITPLEQGTEVTIIIPTEKRAKINDENIDL</sequence>
<evidence type="ECO:0000256" key="6">
    <source>
        <dbReference type="ARBA" id="ARBA00022679"/>
    </source>
</evidence>
<dbReference type="PROSITE" id="PS50109">
    <property type="entry name" value="HIS_KIN"/>
    <property type="match status" value="1"/>
</dbReference>
<feature type="domain" description="Histidine kinase" evidence="15">
    <location>
        <begin position="381"/>
        <end position="487"/>
    </location>
</feature>
<organism evidence="17 18">
    <name type="scientific">Ohessyouella blattaphilus</name>
    <dbReference type="NCBI Taxonomy" id="2949333"/>
    <lineage>
        <taxon>Bacteria</taxon>
        <taxon>Bacillati</taxon>
        <taxon>Bacillota</taxon>
        <taxon>Clostridia</taxon>
        <taxon>Lachnospirales</taxon>
        <taxon>Lachnospiraceae</taxon>
        <taxon>Ohessyouella</taxon>
    </lineage>
</organism>
<evidence type="ECO:0000256" key="4">
    <source>
        <dbReference type="ARBA" id="ARBA00022475"/>
    </source>
</evidence>
<protein>
    <recommendedName>
        <fullName evidence="3">histidine kinase</fullName>
        <ecNumber evidence="3">2.7.13.3</ecNumber>
    </recommendedName>
</protein>
<evidence type="ECO:0000256" key="3">
    <source>
        <dbReference type="ARBA" id="ARBA00012438"/>
    </source>
</evidence>
<dbReference type="PROSITE" id="PS50885">
    <property type="entry name" value="HAMP"/>
    <property type="match status" value="1"/>
</dbReference>
<keyword evidence="11 14" id="KW-1133">Transmembrane helix</keyword>
<keyword evidence="18" id="KW-1185">Reference proteome</keyword>
<evidence type="ECO:0000256" key="9">
    <source>
        <dbReference type="ARBA" id="ARBA00022777"/>
    </source>
</evidence>
<dbReference type="Pfam" id="PF02518">
    <property type="entry name" value="HATPase_c"/>
    <property type="match status" value="1"/>
</dbReference>
<dbReference type="PANTHER" id="PTHR34220">
    <property type="entry name" value="SENSOR HISTIDINE KINASE YPDA"/>
    <property type="match status" value="1"/>
</dbReference>
<dbReference type="InterPro" id="IPR036890">
    <property type="entry name" value="HATPase_C_sf"/>
</dbReference>
<dbReference type="GO" id="GO:0016301">
    <property type="term" value="F:kinase activity"/>
    <property type="evidence" value="ECO:0007669"/>
    <property type="project" value="UniProtKB-KW"/>
</dbReference>
<dbReference type="SUPFAM" id="SSF158472">
    <property type="entry name" value="HAMP domain-like"/>
    <property type="match status" value="1"/>
</dbReference>
<dbReference type="Gene3D" id="3.30.565.10">
    <property type="entry name" value="Histidine kinase-like ATPase, C-terminal domain"/>
    <property type="match status" value="1"/>
</dbReference>
<dbReference type="RefSeq" id="WP_262067899.1">
    <property type="nucleotide sequence ID" value="NZ_JAMXOC010000001.1"/>
</dbReference>
<dbReference type="EC" id="2.7.13.3" evidence="3"/>
<dbReference type="InterPro" id="IPR010559">
    <property type="entry name" value="Sig_transdc_His_kin_internal"/>
</dbReference>
<feature type="domain" description="HAMP" evidence="16">
    <location>
        <begin position="204"/>
        <end position="257"/>
    </location>
</feature>
<dbReference type="InterPro" id="IPR005467">
    <property type="entry name" value="His_kinase_dom"/>
</dbReference>
<evidence type="ECO:0000256" key="12">
    <source>
        <dbReference type="ARBA" id="ARBA00023012"/>
    </source>
</evidence>
<dbReference type="Proteomes" id="UP001523565">
    <property type="component" value="Unassembled WGS sequence"/>
</dbReference>
<dbReference type="Pfam" id="PF06580">
    <property type="entry name" value="His_kinase"/>
    <property type="match status" value="1"/>
</dbReference>
<name>A0ABT1EE61_9FIRM</name>
<dbReference type="InterPro" id="IPR050640">
    <property type="entry name" value="Bact_2-comp_sensor_kinase"/>
</dbReference>
<feature type="transmembrane region" description="Helical" evidence="14">
    <location>
        <begin position="179"/>
        <end position="200"/>
    </location>
</feature>
<keyword evidence="12" id="KW-0902">Two-component regulatory system</keyword>
<evidence type="ECO:0000313" key="17">
    <source>
        <dbReference type="EMBL" id="MCP1108997.1"/>
    </source>
</evidence>
<keyword evidence="9 17" id="KW-0418">Kinase</keyword>
<accession>A0ABT1EE61</accession>
<evidence type="ECO:0000313" key="18">
    <source>
        <dbReference type="Proteomes" id="UP001523565"/>
    </source>
</evidence>
<evidence type="ECO:0000256" key="5">
    <source>
        <dbReference type="ARBA" id="ARBA00022553"/>
    </source>
</evidence>
<evidence type="ECO:0000259" key="16">
    <source>
        <dbReference type="PROSITE" id="PS50885"/>
    </source>
</evidence>
<dbReference type="EMBL" id="JAMZFV010000001">
    <property type="protein sequence ID" value="MCP1108997.1"/>
    <property type="molecule type" value="Genomic_DNA"/>
</dbReference>
<keyword evidence="6" id="KW-0808">Transferase</keyword>
<comment type="subcellular location">
    <subcellularLocation>
        <location evidence="2">Cell membrane</location>
        <topology evidence="2">Multi-pass membrane protein</topology>
    </subcellularLocation>
</comment>
<keyword evidence="8" id="KW-0547">Nucleotide-binding</keyword>
<keyword evidence="10" id="KW-0067">ATP-binding</keyword>
<evidence type="ECO:0000256" key="7">
    <source>
        <dbReference type="ARBA" id="ARBA00022692"/>
    </source>
</evidence>
<dbReference type="InterPro" id="IPR003660">
    <property type="entry name" value="HAMP_dom"/>
</dbReference>
<evidence type="ECO:0000256" key="10">
    <source>
        <dbReference type="ARBA" id="ARBA00022840"/>
    </source>
</evidence>
<keyword evidence="4" id="KW-1003">Cell membrane</keyword>
<evidence type="ECO:0000256" key="2">
    <source>
        <dbReference type="ARBA" id="ARBA00004651"/>
    </source>
</evidence>
<reference evidence="17 18" key="1">
    <citation type="journal article" date="2022" name="Genome Biol. Evol.">
        <title>Host diet, physiology and behaviors set the stage for Lachnospiraceae cladogenesis.</title>
        <authorList>
            <person name="Vera-Ponce De Leon A."/>
            <person name="Schneider M."/>
            <person name="Jahnes B.C."/>
            <person name="Sadowski V."/>
            <person name="Camuy-Velez L.A."/>
            <person name="Duan J."/>
            <person name="Sabree Z.L."/>
        </authorList>
    </citation>
    <scope>NUCLEOTIDE SEQUENCE [LARGE SCALE GENOMIC DNA]</scope>
    <source>
        <strain evidence="17 18">PAL227</strain>
    </source>
</reference>
<evidence type="ECO:0000256" key="1">
    <source>
        <dbReference type="ARBA" id="ARBA00000085"/>
    </source>
</evidence>
<feature type="transmembrane region" description="Helical" evidence="14">
    <location>
        <begin position="12"/>
        <end position="33"/>
    </location>
</feature>
<evidence type="ECO:0000256" key="14">
    <source>
        <dbReference type="SAM" id="Phobius"/>
    </source>
</evidence>
<evidence type="ECO:0000256" key="8">
    <source>
        <dbReference type="ARBA" id="ARBA00022741"/>
    </source>
</evidence>
<keyword evidence="7 14" id="KW-0812">Transmembrane</keyword>
<comment type="caution">
    <text evidence="17">The sequence shown here is derived from an EMBL/GenBank/DDBJ whole genome shotgun (WGS) entry which is preliminary data.</text>
</comment>
<dbReference type="Gene3D" id="6.10.340.10">
    <property type="match status" value="1"/>
</dbReference>
<keyword evidence="5" id="KW-0597">Phosphoprotein</keyword>
<evidence type="ECO:0000256" key="13">
    <source>
        <dbReference type="ARBA" id="ARBA00023136"/>
    </source>
</evidence>
<dbReference type="SMART" id="SM00387">
    <property type="entry name" value="HATPase_c"/>
    <property type="match status" value="1"/>
</dbReference>
<comment type="catalytic activity">
    <reaction evidence="1">
        <text>ATP + protein L-histidine = ADP + protein N-phospho-L-histidine.</text>
        <dbReference type="EC" id="2.7.13.3"/>
    </reaction>
</comment>
<dbReference type="SUPFAM" id="SSF55874">
    <property type="entry name" value="ATPase domain of HSP90 chaperone/DNA topoisomerase II/histidine kinase"/>
    <property type="match status" value="1"/>
</dbReference>
<dbReference type="Pfam" id="PF00672">
    <property type="entry name" value="HAMP"/>
    <property type="match status" value="1"/>
</dbReference>
<gene>
    <name evidence="17" type="ORF">NK118_01870</name>
</gene>
<evidence type="ECO:0000259" key="15">
    <source>
        <dbReference type="PROSITE" id="PS50109"/>
    </source>
</evidence>
<dbReference type="SMART" id="SM00304">
    <property type="entry name" value="HAMP"/>
    <property type="match status" value="1"/>
</dbReference>
<proteinExistence type="predicted"/>
<keyword evidence="13 14" id="KW-0472">Membrane</keyword>